<dbReference type="GO" id="GO:0017111">
    <property type="term" value="F:ribonucleoside triphosphate phosphatase activity"/>
    <property type="evidence" value="ECO:0007669"/>
    <property type="project" value="UniProtKB-ARBA"/>
</dbReference>
<dbReference type="Pfam" id="PF01205">
    <property type="entry name" value="Impact_N"/>
    <property type="match status" value="1"/>
</dbReference>
<dbReference type="Gene3D" id="3.30.230.30">
    <property type="entry name" value="Impact, N-terminal domain"/>
    <property type="match status" value="1"/>
</dbReference>
<dbReference type="InterPro" id="IPR020568">
    <property type="entry name" value="Ribosomal_Su5_D2-typ_SF"/>
</dbReference>
<dbReference type="HOGENOM" id="CLU_083552_0_0_6"/>
<dbReference type="SUPFAM" id="SSF54211">
    <property type="entry name" value="Ribosomal protein S5 domain 2-like"/>
    <property type="match status" value="1"/>
</dbReference>
<comment type="similarity">
    <text evidence="1">Belongs to the IMPACT family.</text>
</comment>
<dbReference type="SUPFAM" id="SSF54980">
    <property type="entry name" value="EF-G C-terminal domain-like"/>
    <property type="match status" value="1"/>
</dbReference>
<proteinExistence type="inferred from homology"/>
<keyword evidence="5" id="KW-1185">Reference proteome</keyword>
<accession>Q12TB2</accession>
<dbReference type="GO" id="GO:0006446">
    <property type="term" value="P:regulation of translational initiation"/>
    <property type="evidence" value="ECO:0007669"/>
    <property type="project" value="TreeGrafter"/>
</dbReference>
<evidence type="ECO:0000313" key="5">
    <source>
        <dbReference type="Proteomes" id="UP000001982"/>
    </source>
</evidence>
<dbReference type="PANTHER" id="PTHR16301">
    <property type="entry name" value="IMPACT-RELATED"/>
    <property type="match status" value="1"/>
</dbReference>
<organism evidence="4 5">
    <name type="scientific">Shewanella denitrificans (strain OS217 / ATCC BAA-1090 / DSM 15013)</name>
    <dbReference type="NCBI Taxonomy" id="318161"/>
    <lineage>
        <taxon>Bacteria</taxon>
        <taxon>Pseudomonadati</taxon>
        <taxon>Pseudomonadota</taxon>
        <taxon>Gammaproteobacteria</taxon>
        <taxon>Alteromonadales</taxon>
        <taxon>Shewanellaceae</taxon>
        <taxon>Shewanella</taxon>
    </lineage>
</organism>
<dbReference type="GO" id="GO:0032561">
    <property type="term" value="F:guanyl ribonucleotide binding"/>
    <property type="evidence" value="ECO:0007669"/>
    <property type="project" value="UniProtKB-ARBA"/>
</dbReference>
<dbReference type="NCBIfam" id="TIGR00257">
    <property type="entry name" value="IMPACT_YIGZ"/>
    <property type="match status" value="1"/>
</dbReference>
<dbReference type="InterPro" id="IPR015796">
    <property type="entry name" value="Impact_YigZ-like"/>
</dbReference>
<dbReference type="InterPro" id="IPR023582">
    <property type="entry name" value="Impact"/>
</dbReference>
<dbReference type="InterPro" id="IPR020569">
    <property type="entry name" value="UPF0029_Impact_CS"/>
</dbReference>
<feature type="domain" description="UPF0029" evidence="3">
    <location>
        <begin position="146"/>
        <end position="200"/>
    </location>
</feature>
<dbReference type="STRING" id="318161.Sden_0017"/>
<dbReference type="AlphaFoldDB" id="Q12TB2"/>
<feature type="domain" description="Impact N-terminal" evidence="2">
    <location>
        <begin position="23"/>
        <end position="128"/>
    </location>
</feature>
<protein>
    <recommendedName>
        <fullName evidence="6">Impact N-terminal domain-containing protein</fullName>
    </recommendedName>
</protein>
<dbReference type="Gene3D" id="3.30.70.240">
    <property type="match status" value="1"/>
</dbReference>
<dbReference type="eggNOG" id="COG1739">
    <property type="taxonomic scope" value="Bacteria"/>
</dbReference>
<dbReference type="GO" id="GO:0043168">
    <property type="term" value="F:anion binding"/>
    <property type="evidence" value="ECO:0007669"/>
    <property type="project" value="UniProtKB-ARBA"/>
</dbReference>
<evidence type="ECO:0000313" key="4">
    <source>
        <dbReference type="EMBL" id="ABE53314.1"/>
    </source>
</evidence>
<dbReference type="EMBL" id="CP000302">
    <property type="protein sequence ID" value="ABE53314.1"/>
    <property type="molecule type" value="Genomic_DNA"/>
</dbReference>
<dbReference type="PANTHER" id="PTHR16301:SF20">
    <property type="entry name" value="IMPACT FAMILY MEMBER YIGZ"/>
    <property type="match status" value="1"/>
</dbReference>
<dbReference type="InterPro" id="IPR015269">
    <property type="entry name" value="UPF0029_Impact_C"/>
</dbReference>
<evidence type="ECO:0008006" key="6">
    <source>
        <dbReference type="Google" id="ProtNLM"/>
    </source>
</evidence>
<dbReference type="Proteomes" id="UP000001982">
    <property type="component" value="Chromosome"/>
</dbReference>
<dbReference type="KEGG" id="sdn:Sden_0017"/>
<name>Q12TB2_SHEDO</name>
<dbReference type="InterPro" id="IPR001498">
    <property type="entry name" value="Impact_N"/>
</dbReference>
<sequence length="208" mass="22681">MSQGLIEQYTVPSQTLVIEEEIKHSRFISLLFHCPDAEVMKQVLAQAKIDYPGASHYCYAFIAGMPNNTVDMGSSDDGEPAGSAGRPMLASLQGVELGEIGAVVVRYFGGTKLGVGGLVRAYSSGIKQGLSKLTTQVKFIRKAATLKCHYNQLADVEHVIHKYQGVIVDRQFTETIELDFELALSHQDNFILELAAMSQGSLIPEFAV</sequence>
<evidence type="ECO:0000259" key="3">
    <source>
        <dbReference type="Pfam" id="PF09186"/>
    </source>
</evidence>
<dbReference type="Pfam" id="PF09186">
    <property type="entry name" value="DUF1949"/>
    <property type="match status" value="1"/>
</dbReference>
<evidence type="ECO:0000259" key="2">
    <source>
        <dbReference type="Pfam" id="PF01205"/>
    </source>
</evidence>
<dbReference type="InterPro" id="IPR036956">
    <property type="entry name" value="Impact_N_sf"/>
</dbReference>
<evidence type="ECO:0000256" key="1">
    <source>
        <dbReference type="ARBA" id="ARBA00007665"/>
    </source>
</evidence>
<gene>
    <name evidence="4" type="ordered locus">Sden_0017</name>
</gene>
<dbReference type="PROSITE" id="PS00910">
    <property type="entry name" value="UPF0029"/>
    <property type="match status" value="1"/>
</dbReference>
<reference evidence="4 5" key="1">
    <citation type="submission" date="2006-03" db="EMBL/GenBank/DDBJ databases">
        <title>Complete sequence of Shewanella denitrificans OS217.</title>
        <authorList>
            <consortium name="US DOE Joint Genome Institute"/>
            <person name="Copeland A."/>
            <person name="Lucas S."/>
            <person name="Lapidus A."/>
            <person name="Barry K."/>
            <person name="Detter J.C."/>
            <person name="Glavina del Rio T."/>
            <person name="Hammon N."/>
            <person name="Israni S."/>
            <person name="Dalin E."/>
            <person name="Tice H."/>
            <person name="Pitluck S."/>
            <person name="Brettin T."/>
            <person name="Bruce D."/>
            <person name="Han C."/>
            <person name="Tapia R."/>
            <person name="Gilna P."/>
            <person name="Kiss H."/>
            <person name="Schmutz J."/>
            <person name="Larimer F."/>
            <person name="Land M."/>
            <person name="Hauser L."/>
            <person name="Kyrpides N."/>
            <person name="Lykidis A."/>
            <person name="Richardson P."/>
        </authorList>
    </citation>
    <scope>NUCLEOTIDE SEQUENCE [LARGE SCALE GENOMIC DNA]</scope>
    <source>
        <strain evidence="5">OS217 / ATCC BAA-1090 / DSM 15013</strain>
    </source>
</reference>
<dbReference type="InterPro" id="IPR035647">
    <property type="entry name" value="EFG_III/V"/>
</dbReference>
<dbReference type="GO" id="GO:0005737">
    <property type="term" value="C:cytoplasm"/>
    <property type="evidence" value="ECO:0007669"/>
    <property type="project" value="TreeGrafter"/>
</dbReference>